<accession>A0A8H4THI9</accession>
<gene>
    <name evidence="1" type="ORF">FSARC_11140</name>
</gene>
<dbReference type="AlphaFoldDB" id="A0A8H4THI9"/>
<reference evidence="1" key="1">
    <citation type="journal article" date="2020" name="BMC Genomics">
        <title>Correction to: Identification and distribution of gene clusters required for synthesis of sphingolipid metabolism inhibitors in diverse species of the filamentous fungus Fusarium.</title>
        <authorList>
            <person name="Kim H.S."/>
            <person name="Lohmar J.M."/>
            <person name="Busman M."/>
            <person name="Brown D.W."/>
            <person name="Naumann T.A."/>
            <person name="Divon H.H."/>
            <person name="Lysoe E."/>
            <person name="Uhlig S."/>
            <person name="Proctor R.H."/>
        </authorList>
    </citation>
    <scope>NUCLEOTIDE SEQUENCE</scope>
    <source>
        <strain evidence="1">NRRL 20472</strain>
    </source>
</reference>
<evidence type="ECO:0000313" key="1">
    <source>
        <dbReference type="EMBL" id="KAF4958011.1"/>
    </source>
</evidence>
<comment type="caution">
    <text evidence="1">The sequence shown here is derived from an EMBL/GenBank/DDBJ whole genome shotgun (WGS) entry which is preliminary data.</text>
</comment>
<evidence type="ECO:0000313" key="2">
    <source>
        <dbReference type="Proteomes" id="UP000622797"/>
    </source>
</evidence>
<organism evidence="1 2">
    <name type="scientific">Fusarium sarcochroum</name>
    <dbReference type="NCBI Taxonomy" id="1208366"/>
    <lineage>
        <taxon>Eukaryota</taxon>
        <taxon>Fungi</taxon>
        <taxon>Dikarya</taxon>
        <taxon>Ascomycota</taxon>
        <taxon>Pezizomycotina</taxon>
        <taxon>Sordariomycetes</taxon>
        <taxon>Hypocreomycetidae</taxon>
        <taxon>Hypocreales</taxon>
        <taxon>Nectriaceae</taxon>
        <taxon>Fusarium</taxon>
        <taxon>Fusarium lateritium species complex</taxon>
    </lineage>
</organism>
<reference evidence="1" key="2">
    <citation type="submission" date="2020-05" db="EMBL/GenBank/DDBJ databases">
        <authorList>
            <person name="Kim H.-S."/>
            <person name="Proctor R.H."/>
            <person name="Brown D.W."/>
        </authorList>
    </citation>
    <scope>NUCLEOTIDE SEQUENCE</scope>
    <source>
        <strain evidence="1">NRRL 20472</strain>
    </source>
</reference>
<protein>
    <submittedName>
        <fullName evidence="1">Uncharacterized protein</fullName>
    </submittedName>
</protein>
<name>A0A8H4THI9_9HYPO</name>
<keyword evidence="2" id="KW-1185">Reference proteome</keyword>
<dbReference type="OrthoDB" id="6503935at2759"/>
<dbReference type="PANTHER" id="PTHR34987:SF2">
    <property type="entry name" value="B, PUTATIVE (AFU_ORTHOLOGUE AFUA_7G05040)-RELATED"/>
    <property type="match status" value="1"/>
</dbReference>
<dbReference type="SUPFAM" id="SSF49785">
    <property type="entry name" value="Galactose-binding domain-like"/>
    <property type="match status" value="1"/>
</dbReference>
<dbReference type="Gene3D" id="2.60.120.260">
    <property type="entry name" value="Galactose-binding domain-like"/>
    <property type="match status" value="1"/>
</dbReference>
<dbReference type="InterPro" id="IPR008979">
    <property type="entry name" value="Galactose-bd-like_sf"/>
</dbReference>
<dbReference type="PANTHER" id="PTHR34987">
    <property type="entry name" value="C, PUTATIVE (AFU_ORTHOLOGUE AFUA_3G02880)-RELATED"/>
    <property type="match status" value="1"/>
</dbReference>
<dbReference type="Proteomes" id="UP000622797">
    <property type="component" value="Unassembled WGS sequence"/>
</dbReference>
<proteinExistence type="predicted"/>
<dbReference type="EMBL" id="JABEXW010000709">
    <property type="protein sequence ID" value="KAF4958011.1"/>
    <property type="molecule type" value="Genomic_DNA"/>
</dbReference>
<sequence>MSMGFDTTWMWHPAFSEELPDTAGLFVHFRKEFEITDQSPEHLNIEITADTRYKLYVNARLVTFGPVKGDQHLWFYDKVDIAPYLRQGTNKIGVHVLRFFHSTSYAPSFPRLPSGGLRISASGGQQWAKQLESSTLWETAIDPFTVLRVDEPEDHFLHIYEKTSFPGDYHLDWVAAKLLEFKNSTGNSPPWQLSLRQIPPLRAQQISVSKIRNVNSTIDADTWYATLVNRVPAGLCLPAGSKHRLDLIMPHHVTAFLRLRLRRPETGGGYLTVTYSESYEDRPEETP</sequence>